<dbReference type="Proteomes" id="UP000092666">
    <property type="component" value="Unassembled WGS sequence"/>
</dbReference>
<gene>
    <name evidence="1" type="ORF">I316_01788</name>
</gene>
<accession>A0A1B9GZS1</accession>
<organism evidence="1 2">
    <name type="scientific">Kwoniella heveanensis BCC8398</name>
    <dbReference type="NCBI Taxonomy" id="1296120"/>
    <lineage>
        <taxon>Eukaryota</taxon>
        <taxon>Fungi</taxon>
        <taxon>Dikarya</taxon>
        <taxon>Basidiomycota</taxon>
        <taxon>Agaricomycotina</taxon>
        <taxon>Tremellomycetes</taxon>
        <taxon>Tremellales</taxon>
        <taxon>Cryptococcaceae</taxon>
        <taxon>Kwoniella</taxon>
    </lineage>
</organism>
<dbReference type="PANTHER" id="PTHR42103:SF2">
    <property type="entry name" value="AB HYDROLASE-1 DOMAIN-CONTAINING PROTEIN"/>
    <property type="match status" value="1"/>
</dbReference>
<proteinExistence type="predicted"/>
<dbReference type="PANTHER" id="PTHR42103">
    <property type="entry name" value="ALPHA/BETA-HYDROLASES SUPERFAMILY PROTEIN"/>
    <property type="match status" value="1"/>
</dbReference>
<sequence>MARPDPPTDFHPHPHLRLLLPSSTPPIHLEARLYLPTPLPPSIKTHANILGEYSTVPKKLEDIDSGLRDALRDLGVERIVVASHPWGRLGGDMLDPVITSHLISAIYHPYHSTTTDPSSIEGAKTAVISYNVRGVGLSGGSQPWIGVGNDPEDFAHIERLGTALMGDSVREVFRYGYSWGSLLATLAPVPTDSSTTPLKKTLLVSPPITIFKGLTFFSSNKFHSALTNLSRALSPVSIPNEGQRPVVWVVYGNKDNFTGPGAYAHFKSEMEEKEGVVRCFEVEDADHLWRRDEGEKLREIIRDWLDA</sequence>
<dbReference type="InterPro" id="IPR029058">
    <property type="entry name" value="AB_hydrolase_fold"/>
</dbReference>
<dbReference type="SUPFAM" id="SSF53474">
    <property type="entry name" value="alpha/beta-Hydrolases"/>
    <property type="match status" value="1"/>
</dbReference>
<dbReference type="OrthoDB" id="10260961at2759"/>
<keyword evidence="2" id="KW-1185">Reference proteome</keyword>
<dbReference type="EMBL" id="KI669495">
    <property type="protein sequence ID" value="OCF36538.1"/>
    <property type="molecule type" value="Genomic_DNA"/>
</dbReference>
<dbReference type="STRING" id="1296120.A0A1B9GZS1"/>
<evidence type="ECO:0000313" key="1">
    <source>
        <dbReference type="EMBL" id="OCF36538.1"/>
    </source>
</evidence>
<reference evidence="2" key="2">
    <citation type="submission" date="2013-12" db="EMBL/GenBank/DDBJ databases">
        <title>Evolution of pathogenesis and genome organization in the Tremellales.</title>
        <authorList>
            <person name="Cuomo C."/>
            <person name="Litvintseva A."/>
            <person name="Heitman J."/>
            <person name="Chen Y."/>
            <person name="Sun S."/>
            <person name="Springer D."/>
            <person name="Dromer F."/>
            <person name="Young S."/>
            <person name="Zeng Q."/>
            <person name="Chapman S."/>
            <person name="Gujja S."/>
            <person name="Saif S."/>
            <person name="Birren B."/>
        </authorList>
    </citation>
    <scope>NUCLEOTIDE SEQUENCE [LARGE SCALE GENOMIC DNA]</scope>
    <source>
        <strain evidence="2">BCC8398</strain>
    </source>
</reference>
<evidence type="ECO:0008006" key="3">
    <source>
        <dbReference type="Google" id="ProtNLM"/>
    </source>
</evidence>
<dbReference type="Gene3D" id="3.40.50.1820">
    <property type="entry name" value="alpha/beta hydrolase"/>
    <property type="match status" value="1"/>
</dbReference>
<evidence type="ECO:0000313" key="2">
    <source>
        <dbReference type="Proteomes" id="UP000092666"/>
    </source>
</evidence>
<name>A0A1B9GZS1_9TREE</name>
<protein>
    <recommendedName>
        <fullName evidence="3">AB hydrolase-1 domain-containing protein</fullName>
    </recommendedName>
</protein>
<reference evidence="1 2" key="1">
    <citation type="submission" date="2013-07" db="EMBL/GenBank/DDBJ databases">
        <title>The Genome Sequence of Cryptococcus heveanensis BCC8398.</title>
        <authorList>
            <consortium name="The Broad Institute Genome Sequencing Platform"/>
            <person name="Cuomo C."/>
            <person name="Litvintseva A."/>
            <person name="Chen Y."/>
            <person name="Heitman J."/>
            <person name="Sun S."/>
            <person name="Springer D."/>
            <person name="Dromer F."/>
            <person name="Young S.K."/>
            <person name="Zeng Q."/>
            <person name="Gargeya S."/>
            <person name="Fitzgerald M."/>
            <person name="Abouelleil A."/>
            <person name="Alvarado L."/>
            <person name="Berlin A.M."/>
            <person name="Chapman S.B."/>
            <person name="Dewar J."/>
            <person name="Goldberg J."/>
            <person name="Griggs A."/>
            <person name="Gujja S."/>
            <person name="Hansen M."/>
            <person name="Howarth C."/>
            <person name="Imamovic A."/>
            <person name="Larimer J."/>
            <person name="McCowan C."/>
            <person name="Murphy C."/>
            <person name="Pearson M."/>
            <person name="Priest M."/>
            <person name="Roberts A."/>
            <person name="Saif S."/>
            <person name="Shea T."/>
            <person name="Sykes S."/>
            <person name="Wortman J."/>
            <person name="Nusbaum C."/>
            <person name="Birren B."/>
        </authorList>
    </citation>
    <scope>NUCLEOTIDE SEQUENCE [LARGE SCALE GENOMIC DNA]</scope>
    <source>
        <strain evidence="1 2">BCC8398</strain>
    </source>
</reference>
<dbReference type="AlphaFoldDB" id="A0A1B9GZS1"/>